<dbReference type="Pfam" id="PF01420">
    <property type="entry name" value="Methylase_S"/>
    <property type="match status" value="1"/>
</dbReference>
<keyword evidence="3" id="KW-0238">DNA-binding</keyword>
<evidence type="ECO:0000256" key="3">
    <source>
        <dbReference type="ARBA" id="ARBA00023125"/>
    </source>
</evidence>
<gene>
    <name evidence="5" type="ORF">P1P91_09270</name>
</gene>
<name>A0ABY9YX89_9GAMM</name>
<keyword evidence="6" id="KW-1185">Reference proteome</keyword>
<keyword evidence="5" id="KW-0378">Hydrolase</keyword>
<dbReference type="PANTHER" id="PTHR30408">
    <property type="entry name" value="TYPE-1 RESTRICTION ENZYME ECOKI SPECIFICITY PROTEIN"/>
    <property type="match status" value="1"/>
</dbReference>
<feature type="domain" description="Type I restriction modification DNA specificity" evidence="4">
    <location>
        <begin position="65"/>
        <end position="182"/>
    </location>
</feature>
<proteinExistence type="inferred from homology"/>
<keyword evidence="5" id="KW-0540">Nuclease</keyword>
<dbReference type="InterPro" id="IPR000055">
    <property type="entry name" value="Restrct_endonuc_typeI_TRD"/>
</dbReference>
<dbReference type="GO" id="GO:0016787">
    <property type="term" value="F:hydrolase activity"/>
    <property type="evidence" value="ECO:0007669"/>
    <property type="project" value="UniProtKB-KW"/>
</dbReference>
<evidence type="ECO:0000256" key="1">
    <source>
        <dbReference type="ARBA" id="ARBA00010923"/>
    </source>
</evidence>
<evidence type="ECO:0000259" key="4">
    <source>
        <dbReference type="Pfam" id="PF01420"/>
    </source>
</evidence>
<evidence type="ECO:0000313" key="6">
    <source>
        <dbReference type="Proteomes" id="UP001301869"/>
    </source>
</evidence>
<dbReference type="GO" id="GO:0004519">
    <property type="term" value="F:endonuclease activity"/>
    <property type="evidence" value="ECO:0007669"/>
    <property type="project" value="UniProtKB-KW"/>
</dbReference>
<dbReference type="Gene3D" id="3.90.220.20">
    <property type="entry name" value="DNA methylase specificity domains"/>
    <property type="match status" value="2"/>
</dbReference>
<dbReference type="Proteomes" id="UP001301869">
    <property type="component" value="Chromosome"/>
</dbReference>
<evidence type="ECO:0000313" key="5">
    <source>
        <dbReference type="EMBL" id="WNK19070.1"/>
    </source>
</evidence>
<dbReference type="SUPFAM" id="SSF116734">
    <property type="entry name" value="DNA methylase specificity domain"/>
    <property type="match status" value="2"/>
</dbReference>
<organism evidence="5 6">
    <name type="scientific">Halomonas piscis</name>
    <dbReference type="NCBI Taxonomy" id="3031727"/>
    <lineage>
        <taxon>Bacteria</taxon>
        <taxon>Pseudomonadati</taxon>
        <taxon>Pseudomonadota</taxon>
        <taxon>Gammaproteobacteria</taxon>
        <taxon>Oceanospirillales</taxon>
        <taxon>Halomonadaceae</taxon>
        <taxon>Halomonas</taxon>
    </lineage>
</organism>
<protein>
    <submittedName>
        <fullName evidence="5">Restriction endonuclease subunit S</fullName>
        <ecNumber evidence="5">3.1.21.-</ecNumber>
    </submittedName>
</protein>
<accession>A0ABY9YX89</accession>
<dbReference type="RefSeq" id="WP_311882163.1">
    <property type="nucleotide sequence ID" value="NZ_CP119391.1"/>
</dbReference>
<dbReference type="EC" id="3.1.21.-" evidence="5"/>
<dbReference type="InterPro" id="IPR052021">
    <property type="entry name" value="Type-I_RS_S_subunit"/>
</dbReference>
<keyword evidence="2" id="KW-0680">Restriction system</keyword>
<dbReference type="EMBL" id="CP119391">
    <property type="protein sequence ID" value="WNK19070.1"/>
    <property type="molecule type" value="Genomic_DNA"/>
</dbReference>
<dbReference type="PANTHER" id="PTHR30408:SF13">
    <property type="entry name" value="TYPE I RESTRICTION ENZYME HINDI SPECIFICITY SUBUNIT"/>
    <property type="match status" value="1"/>
</dbReference>
<dbReference type="InterPro" id="IPR044946">
    <property type="entry name" value="Restrct_endonuc_typeI_TRD_sf"/>
</dbReference>
<keyword evidence="5" id="KW-0255">Endonuclease</keyword>
<reference evidence="5 6" key="1">
    <citation type="submission" date="2023-03" db="EMBL/GenBank/DDBJ databases">
        <title>Halomonas sp. nov., isolated from Korean tranditional fermented seafood 'Jeotgal'.</title>
        <authorList>
            <person name="Kim B."/>
            <person name="Shin N.-R."/>
        </authorList>
    </citation>
    <scope>NUCLEOTIDE SEQUENCE [LARGE SCALE GENOMIC DNA]</scope>
    <source>
        <strain evidence="5 6">SG2L-4</strain>
    </source>
</reference>
<comment type="similarity">
    <text evidence="1">Belongs to the type-I restriction system S methylase family.</text>
</comment>
<sequence>MKFKEYAFRDLLTNIVDNRGRTCPTAEQGIPLIATNCIKNTRLYPVYEKLRYVAEDTYKNWFRGHPKPGDMIFVCKGSPGRVCWVPDPVPFCIAQDMVAIRADETKVYPRYLFALLRSEEVQNQILNMHVGSLIPHFKKGDFANLYLQIPEDMGYQHQVGDAYFSFCEKIESNHQINQTLEQMTQALFKSWFVDFEPVKAKATTLEAGGSDEDALFAAMEAVSGKTKDQLIKLSAEQPERYAELRATSELFPSAMQDSEMGDIPEGWNCLPLDTIAKYQNGLALQKYRPENEDDYLPVVKIAQLKKGFADGKEKASSNIKPDCIIDDGDVVFSWSGSLMVDTWCGGKAAMNQHLFKVTSTDYPKWIYYNFTRHHLEEFQRIAESKAVTMGHIKRQHLREALCAIPDNPLIEAAEQHLGLQLNKQINLRLEAKTLSKLRDTLLPELLSGDLTMSNVEEAQAESQDVVHV</sequence>
<evidence type="ECO:0000256" key="2">
    <source>
        <dbReference type="ARBA" id="ARBA00022747"/>
    </source>
</evidence>